<dbReference type="OrthoDB" id="6282161at2759"/>
<comment type="caution">
    <text evidence="2">The sequence shown here is derived from an EMBL/GenBank/DDBJ whole genome shotgun (WGS) entry which is preliminary data.</text>
</comment>
<evidence type="ECO:0000256" key="1">
    <source>
        <dbReference type="SAM" id="MobiDB-lite"/>
    </source>
</evidence>
<name>A0A267H6H3_9PLAT</name>
<dbReference type="Proteomes" id="UP000215902">
    <property type="component" value="Unassembled WGS sequence"/>
</dbReference>
<feature type="compositionally biased region" description="Polar residues" evidence="1">
    <location>
        <begin position="8"/>
        <end position="18"/>
    </location>
</feature>
<feature type="compositionally biased region" description="Polar residues" evidence="1">
    <location>
        <begin position="40"/>
        <end position="50"/>
    </location>
</feature>
<dbReference type="AlphaFoldDB" id="A0A267H6H3"/>
<dbReference type="EMBL" id="NIVC01000020">
    <property type="protein sequence ID" value="PAA93890.1"/>
    <property type="molecule type" value="Genomic_DNA"/>
</dbReference>
<gene>
    <name evidence="2" type="ORF">BOX15_Mlig011114g1</name>
</gene>
<evidence type="ECO:0000313" key="2">
    <source>
        <dbReference type="EMBL" id="PAA93890.1"/>
    </source>
</evidence>
<accession>A0A267H6H3</accession>
<feature type="region of interest" description="Disordered" evidence="1">
    <location>
        <begin position="1"/>
        <end position="67"/>
    </location>
</feature>
<reference evidence="2 3" key="1">
    <citation type="submission" date="2017-06" db="EMBL/GenBank/DDBJ databases">
        <title>A platform for efficient transgenesis in Macrostomum lignano, a flatworm model organism for stem cell research.</title>
        <authorList>
            <person name="Berezikov E."/>
        </authorList>
    </citation>
    <scope>NUCLEOTIDE SEQUENCE [LARGE SCALE GENOMIC DNA]</scope>
    <source>
        <strain evidence="2">DV1</strain>
        <tissue evidence="2">Whole organism</tissue>
    </source>
</reference>
<organism evidence="2 3">
    <name type="scientific">Macrostomum lignano</name>
    <dbReference type="NCBI Taxonomy" id="282301"/>
    <lineage>
        <taxon>Eukaryota</taxon>
        <taxon>Metazoa</taxon>
        <taxon>Spiralia</taxon>
        <taxon>Lophotrochozoa</taxon>
        <taxon>Platyhelminthes</taxon>
        <taxon>Rhabditophora</taxon>
        <taxon>Macrostomorpha</taxon>
        <taxon>Macrostomida</taxon>
        <taxon>Macrostomidae</taxon>
        <taxon>Macrostomum</taxon>
    </lineage>
</organism>
<protein>
    <submittedName>
        <fullName evidence="2">Uncharacterized protein</fullName>
    </submittedName>
</protein>
<evidence type="ECO:0000313" key="3">
    <source>
        <dbReference type="Proteomes" id="UP000215902"/>
    </source>
</evidence>
<proteinExistence type="predicted"/>
<sequence length="67" mass="7301">MSDKAASDNKSNQCNPNNEHYGGHQPGYQGTGTKADLDNHATQLNPNNERYQAPGGQQEPQQQPPPK</sequence>
<keyword evidence="3" id="KW-1185">Reference proteome</keyword>